<dbReference type="UniPathway" id="UPA00034">
    <property type="reaction ID" value="UER00017"/>
</dbReference>
<evidence type="ECO:0000256" key="2">
    <source>
        <dbReference type="ARBA" id="ARBA00005120"/>
    </source>
</evidence>
<evidence type="ECO:0000256" key="14">
    <source>
        <dbReference type="PIRSR" id="PIRSR001365-3"/>
    </source>
</evidence>
<protein>
    <recommendedName>
        <fullName evidence="3 11">4-hydroxy-tetrahydrodipicolinate synthase</fullName>
        <shortName evidence="11">HTPA synthase</shortName>
        <ecNumber evidence="3 11">4.3.3.7</ecNumber>
    </recommendedName>
</protein>
<dbReference type="NCBIfam" id="TIGR00674">
    <property type="entry name" value="dapA"/>
    <property type="match status" value="1"/>
</dbReference>
<feature type="binding site" evidence="11 13">
    <location>
        <position position="202"/>
    </location>
    <ligand>
        <name>pyruvate</name>
        <dbReference type="ChEBI" id="CHEBI:15361"/>
    </ligand>
</feature>
<dbReference type="EC" id="4.3.3.7" evidence="3 11"/>
<keyword evidence="5 11" id="KW-0028">Amino-acid biosynthesis</keyword>
<dbReference type="InterPro" id="IPR002220">
    <property type="entry name" value="DapA-like"/>
</dbReference>
<comment type="subunit">
    <text evidence="11">Homotetramer; dimer of dimers.</text>
</comment>
<comment type="subcellular location">
    <subcellularLocation>
        <location evidence="11">Cytoplasm</location>
    </subcellularLocation>
</comment>
<evidence type="ECO:0000256" key="6">
    <source>
        <dbReference type="ARBA" id="ARBA00022915"/>
    </source>
</evidence>
<dbReference type="CDD" id="cd00950">
    <property type="entry name" value="DHDPS"/>
    <property type="match status" value="1"/>
</dbReference>
<dbReference type="Pfam" id="PF00701">
    <property type="entry name" value="DHDPS"/>
    <property type="match status" value="1"/>
</dbReference>
<evidence type="ECO:0000256" key="8">
    <source>
        <dbReference type="ARBA" id="ARBA00023239"/>
    </source>
</evidence>
<evidence type="ECO:0000256" key="3">
    <source>
        <dbReference type="ARBA" id="ARBA00012086"/>
    </source>
</evidence>
<keyword evidence="16" id="KW-1185">Reference proteome</keyword>
<dbReference type="PANTHER" id="PTHR12128">
    <property type="entry name" value="DIHYDRODIPICOLINATE SYNTHASE"/>
    <property type="match status" value="1"/>
</dbReference>
<evidence type="ECO:0000256" key="4">
    <source>
        <dbReference type="ARBA" id="ARBA00022490"/>
    </source>
</evidence>
<keyword evidence="8 11" id="KW-0456">Lyase</keyword>
<dbReference type="Gene3D" id="3.20.20.70">
    <property type="entry name" value="Aldolase class I"/>
    <property type="match status" value="1"/>
</dbReference>
<dbReference type="GO" id="GO:0008840">
    <property type="term" value="F:4-hydroxy-tetrahydrodipicolinate synthase activity"/>
    <property type="evidence" value="ECO:0007669"/>
    <property type="project" value="UniProtKB-UniRule"/>
</dbReference>
<evidence type="ECO:0000256" key="11">
    <source>
        <dbReference type="HAMAP-Rule" id="MF_00418"/>
    </source>
</evidence>
<keyword evidence="4 11" id="KW-0963">Cytoplasm</keyword>
<evidence type="ECO:0000256" key="10">
    <source>
        <dbReference type="ARBA" id="ARBA00047836"/>
    </source>
</evidence>
<gene>
    <name evidence="11" type="primary">dapA</name>
    <name evidence="15" type="ORF">SAMN04488587_2193</name>
</gene>
<feature type="site" description="L-lysine inhibitor binding" evidence="14">
    <location>
        <position position="82"/>
    </location>
</feature>
<dbReference type="PRINTS" id="PR00146">
    <property type="entry name" value="DHPICSNTHASE"/>
</dbReference>
<comment type="catalytic activity">
    <reaction evidence="10 11">
        <text>L-aspartate 4-semialdehyde + pyruvate = (2S,4S)-4-hydroxy-2,3,4,5-tetrahydrodipicolinate + H2O + H(+)</text>
        <dbReference type="Rhea" id="RHEA:34171"/>
        <dbReference type="ChEBI" id="CHEBI:15361"/>
        <dbReference type="ChEBI" id="CHEBI:15377"/>
        <dbReference type="ChEBI" id="CHEBI:15378"/>
        <dbReference type="ChEBI" id="CHEBI:67139"/>
        <dbReference type="ChEBI" id="CHEBI:537519"/>
        <dbReference type="EC" id="4.3.3.7"/>
    </reaction>
</comment>
<dbReference type="InterPro" id="IPR020625">
    <property type="entry name" value="Schiff_base-form_aldolases_AS"/>
</dbReference>
<feature type="site" description="Part of a proton relay during catalysis" evidence="11 14">
    <location>
        <position position="44"/>
    </location>
</feature>
<evidence type="ECO:0000313" key="15">
    <source>
        <dbReference type="EMBL" id="SET06557.1"/>
    </source>
</evidence>
<feature type="site" description="L-lysine inhibitor binding" evidence="14">
    <location>
        <position position="104"/>
    </location>
</feature>
<dbReference type="AlphaFoldDB" id="A0A1I0BHV8"/>
<comment type="similarity">
    <text evidence="11">Belongs to the DapA family.</text>
</comment>
<evidence type="ECO:0000256" key="9">
    <source>
        <dbReference type="ARBA" id="ARBA00023270"/>
    </source>
</evidence>
<keyword evidence="6 11" id="KW-0220">Diaminopimelate biosynthesis</keyword>
<dbReference type="RefSeq" id="WP_091690620.1">
    <property type="nucleotide sequence ID" value="NZ_CAAGSJ010000010.1"/>
</dbReference>
<feature type="active site" description="Proton donor/acceptor" evidence="11 12">
    <location>
        <position position="131"/>
    </location>
</feature>
<dbReference type="GO" id="GO:0019877">
    <property type="term" value="P:diaminopimelate biosynthetic process"/>
    <property type="evidence" value="ECO:0007669"/>
    <property type="project" value="UniProtKB-UniRule"/>
</dbReference>
<evidence type="ECO:0000256" key="1">
    <source>
        <dbReference type="ARBA" id="ARBA00003294"/>
    </source>
</evidence>
<accession>A0A1I0BHV8</accession>
<dbReference type="Proteomes" id="UP000243338">
    <property type="component" value="Unassembled WGS sequence"/>
</dbReference>
<comment type="caution">
    <text evidence="11">Was originally thought to be a dihydrodipicolinate synthase (DHDPS), catalyzing the condensation of (S)-aspartate-beta-semialdehyde [(S)-ASA] and pyruvate to dihydrodipicolinate (DHDP). However, it was shown in E.coli that the product of the enzymatic reaction is not dihydrodipicolinate but in fact (4S)-4-hydroxy-2,3,4,5-tetrahydro-(2S)-dipicolinic acid (HTPA), and that the consecutive dehydration reaction leading to DHDP is not spontaneous but catalyzed by DapB.</text>
</comment>
<evidence type="ECO:0000313" key="16">
    <source>
        <dbReference type="Proteomes" id="UP000243338"/>
    </source>
</evidence>
<keyword evidence="9 11" id="KW-0704">Schiff base</keyword>
<dbReference type="STRING" id="1353158.SAMN04488587_2193"/>
<dbReference type="GO" id="GO:0009089">
    <property type="term" value="P:lysine biosynthetic process via diaminopimelate"/>
    <property type="evidence" value="ECO:0007669"/>
    <property type="project" value="UniProtKB-UniRule"/>
</dbReference>
<dbReference type="SMART" id="SM01130">
    <property type="entry name" value="DHDPS"/>
    <property type="match status" value="1"/>
</dbReference>
<sequence length="290" mass="30588">MFEGVLPAIITPFTKADTIDKTGLQQNIEFVENGGVSGIAACGTTGESATLSTAEHMELIDIAVDCAKVPILAGTGSNNTAEAIELTKHAEDAGAAGALVISPYYNKPNKAGLIAHFKAIADAVEMPIVLYNVPSRTSQDMPLDAIIELAKVDNIVAIKEASGDLDKVSQIIENTMDEDFNVISGDDGLTMPITCLGGSGVISVVANVVPERMVKLVNATNEGDMKTARQIHYEIAPLIRALFTETNPVPVKRAVELIGLNTGHLRLPLAPISSENEQNLIDCLKGLGCI</sequence>
<comment type="function">
    <text evidence="1 11">Catalyzes the condensation of (S)-aspartate-beta-semialdehyde [(S)-ASA] and pyruvate to 4-hydroxy-tetrahydrodipicolinate (HTPA).</text>
</comment>
<dbReference type="PANTHER" id="PTHR12128:SF66">
    <property type="entry name" value="4-HYDROXY-2-OXOGLUTARATE ALDOLASE, MITOCHONDRIAL"/>
    <property type="match status" value="1"/>
</dbReference>
<dbReference type="GO" id="GO:0005737">
    <property type="term" value="C:cytoplasm"/>
    <property type="evidence" value="ECO:0007669"/>
    <property type="project" value="UniProtKB-SubCell"/>
</dbReference>
<feature type="site" description="L-lysine inhibitor binding; via carbonyl oxygen" evidence="14">
    <location>
        <position position="49"/>
    </location>
</feature>
<dbReference type="InterPro" id="IPR005263">
    <property type="entry name" value="DapA"/>
</dbReference>
<dbReference type="HAMAP" id="MF_00418">
    <property type="entry name" value="DapA"/>
    <property type="match status" value="1"/>
</dbReference>
<feature type="site" description="L-lysine inhibitor binding" evidence="14">
    <location>
        <position position="78"/>
    </location>
</feature>
<comment type="pathway">
    <text evidence="2 11">Amino-acid biosynthesis; L-lysine biosynthesis via DAP pathway; (S)-tetrahydrodipicolinate from L-aspartate: step 3/4.</text>
</comment>
<keyword evidence="7 11" id="KW-0457">Lysine biosynthesis</keyword>
<evidence type="ECO:0000256" key="7">
    <source>
        <dbReference type="ARBA" id="ARBA00023154"/>
    </source>
</evidence>
<dbReference type="SUPFAM" id="SSF51569">
    <property type="entry name" value="Aldolase"/>
    <property type="match status" value="1"/>
</dbReference>
<proteinExistence type="inferred from homology"/>
<dbReference type="InterPro" id="IPR013785">
    <property type="entry name" value="Aldolase_TIM"/>
</dbReference>
<feature type="site" description="Part of a proton relay during catalysis" evidence="11 14">
    <location>
        <position position="105"/>
    </location>
</feature>
<dbReference type="PIRSF" id="PIRSF001365">
    <property type="entry name" value="DHDPS"/>
    <property type="match status" value="1"/>
</dbReference>
<name>A0A1I0BHV8_9EURY</name>
<organism evidence="15 16">
    <name type="scientific">Methanococcoides vulcani</name>
    <dbReference type="NCBI Taxonomy" id="1353158"/>
    <lineage>
        <taxon>Archaea</taxon>
        <taxon>Methanobacteriati</taxon>
        <taxon>Methanobacteriota</taxon>
        <taxon>Stenosarchaea group</taxon>
        <taxon>Methanomicrobia</taxon>
        <taxon>Methanosarcinales</taxon>
        <taxon>Methanosarcinaceae</taxon>
        <taxon>Methanococcoides</taxon>
    </lineage>
</organism>
<dbReference type="OrthoDB" id="33636at2157"/>
<dbReference type="PROSITE" id="PS00666">
    <property type="entry name" value="DHDPS_2"/>
    <property type="match status" value="1"/>
</dbReference>
<reference evidence="16" key="1">
    <citation type="submission" date="2016-10" db="EMBL/GenBank/DDBJ databases">
        <authorList>
            <person name="Varghese N."/>
            <person name="Submissions S."/>
        </authorList>
    </citation>
    <scope>NUCLEOTIDE SEQUENCE [LARGE SCALE GENOMIC DNA]</scope>
    <source>
        <strain evidence="16">SLH 33</strain>
    </source>
</reference>
<evidence type="ECO:0000256" key="13">
    <source>
        <dbReference type="PIRSR" id="PIRSR001365-2"/>
    </source>
</evidence>
<feature type="active site" description="Schiff-base intermediate with substrate" evidence="11 12">
    <location>
        <position position="159"/>
    </location>
</feature>
<dbReference type="EMBL" id="FOHQ01000007">
    <property type="protein sequence ID" value="SET06557.1"/>
    <property type="molecule type" value="Genomic_DNA"/>
</dbReference>
<evidence type="ECO:0000256" key="5">
    <source>
        <dbReference type="ARBA" id="ARBA00022605"/>
    </source>
</evidence>
<evidence type="ECO:0000256" key="12">
    <source>
        <dbReference type="PIRSR" id="PIRSR001365-1"/>
    </source>
</evidence>
<feature type="binding site" evidence="11 13">
    <location>
        <position position="45"/>
    </location>
    <ligand>
        <name>pyruvate</name>
        <dbReference type="ChEBI" id="CHEBI:15361"/>
    </ligand>
</feature>
<dbReference type="GO" id="GO:0008675">
    <property type="term" value="F:2-dehydro-3-deoxy-phosphogluconate aldolase activity"/>
    <property type="evidence" value="ECO:0007669"/>
    <property type="project" value="UniProtKB-ARBA"/>
</dbReference>